<protein>
    <submittedName>
        <fullName evidence="8">MATE family efflux transporter</fullName>
    </submittedName>
</protein>
<dbReference type="AlphaFoldDB" id="A0A6N7J382"/>
<evidence type="ECO:0000313" key="9">
    <source>
        <dbReference type="Proteomes" id="UP000460257"/>
    </source>
</evidence>
<keyword evidence="4 7" id="KW-0812">Transmembrane</keyword>
<comment type="caution">
    <text evidence="8">The sequence shown here is derived from an EMBL/GenBank/DDBJ whole genome shotgun (WGS) entry which is preliminary data.</text>
</comment>
<evidence type="ECO:0000256" key="5">
    <source>
        <dbReference type="ARBA" id="ARBA00022989"/>
    </source>
</evidence>
<name>A0A6N7J382_9FIRM</name>
<keyword evidence="6 7" id="KW-0472">Membrane</keyword>
<evidence type="ECO:0000256" key="3">
    <source>
        <dbReference type="ARBA" id="ARBA00022475"/>
    </source>
</evidence>
<evidence type="ECO:0000256" key="4">
    <source>
        <dbReference type="ARBA" id="ARBA00022692"/>
    </source>
</evidence>
<feature type="transmembrane region" description="Helical" evidence="7">
    <location>
        <begin position="192"/>
        <end position="211"/>
    </location>
</feature>
<evidence type="ECO:0000256" key="1">
    <source>
        <dbReference type="ARBA" id="ARBA00004651"/>
    </source>
</evidence>
<feature type="transmembrane region" description="Helical" evidence="7">
    <location>
        <begin position="366"/>
        <end position="386"/>
    </location>
</feature>
<dbReference type="PANTHER" id="PTHR43549:SF3">
    <property type="entry name" value="MULTIDRUG RESISTANCE PROTEIN YPNP-RELATED"/>
    <property type="match status" value="1"/>
</dbReference>
<dbReference type="PIRSF" id="PIRSF006603">
    <property type="entry name" value="DinF"/>
    <property type="match status" value="1"/>
</dbReference>
<dbReference type="NCBIfam" id="TIGR00797">
    <property type="entry name" value="matE"/>
    <property type="match status" value="1"/>
</dbReference>
<reference evidence="8" key="1">
    <citation type="journal article" date="2020" name="Appl. Environ. Microbiol.">
        <title>Medium-Chain Fatty Acid Synthesis by 'Candidatus Weimeria bifida' gen. nov., sp. nov., and 'Candidatus Pseudoramibacter fermentans' sp. nov.</title>
        <authorList>
            <person name="Scarborough M.J."/>
            <person name="Myers K.S."/>
            <person name="Donohue T.J."/>
            <person name="Noguera D.R."/>
        </authorList>
    </citation>
    <scope>NUCLEOTIDE SEQUENCE</scope>
    <source>
        <strain evidence="8">LCO1.1</strain>
    </source>
</reference>
<dbReference type="EMBL" id="VOGC01000009">
    <property type="protein sequence ID" value="MQN02209.1"/>
    <property type="molecule type" value="Genomic_DNA"/>
</dbReference>
<sequence>MTKSMTEGAILPQIVKFSIPLLLGNIVQQTYNFIDAMIVGRTLGADALGAVGASSSVQFLVLGLCIGTCIGFGVPVAQRFGANDLKNMRRFIYNSWVLTAIMMVVITALTALLCNPILMLLKTPKSIYHDAYWYLLIIFLGIPATLAYNLLSSVLRAVGDSTTPFIFLLFSAVLNIFLDLFCILVLHLGVPGAALATIASQAVSALLCYFYQKKKFKILTIQEEEKGFDKKKALKLLYIGLPMGLQYSITAIGSMVEQSGNNSLGAVYTSAFSAAYRIKQMAMCPFDAVASAVSTFVGQNYGARNGDRIKKGIRQGVVLGVSYGILIGLVLIFFGRYMSMALISDTGAKTSQILDASAELLRYNGIFFWLLGILNVVRLAVQALGYSNLAIVSGVTEMVARSVTVIGFVPLSGYRVICFTDPIAWIFATAYSALICIYVTGKIAKRLKAEKGRPAVMPS</sequence>
<evidence type="ECO:0000313" key="8">
    <source>
        <dbReference type="EMBL" id="MQN02209.1"/>
    </source>
</evidence>
<dbReference type="CDD" id="cd13138">
    <property type="entry name" value="MATE_yoeA_like"/>
    <property type="match status" value="1"/>
</dbReference>
<evidence type="ECO:0000256" key="2">
    <source>
        <dbReference type="ARBA" id="ARBA00022448"/>
    </source>
</evidence>
<dbReference type="InterPro" id="IPR052031">
    <property type="entry name" value="Membrane_Transporter-Flippase"/>
</dbReference>
<comment type="subcellular location">
    <subcellularLocation>
        <location evidence="1">Cell membrane</location>
        <topology evidence="1">Multi-pass membrane protein</topology>
    </subcellularLocation>
</comment>
<dbReference type="GO" id="GO:0015297">
    <property type="term" value="F:antiporter activity"/>
    <property type="evidence" value="ECO:0007669"/>
    <property type="project" value="InterPro"/>
</dbReference>
<organism evidence="8 9">
    <name type="scientific">Candidatus Weimeria bifida</name>
    <dbReference type="NCBI Taxonomy" id="2599074"/>
    <lineage>
        <taxon>Bacteria</taxon>
        <taxon>Bacillati</taxon>
        <taxon>Bacillota</taxon>
        <taxon>Clostridia</taxon>
        <taxon>Lachnospirales</taxon>
        <taxon>Lachnospiraceae</taxon>
        <taxon>Candidatus Weimeria</taxon>
    </lineage>
</organism>
<feature type="transmembrane region" description="Helical" evidence="7">
    <location>
        <begin position="163"/>
        <end position="186"/>
    </location>
</feature>
<proteinExistence type="predicted"/>
<keyword evidence="5 7" id="KW-1133">Transmembrane helix</keyword>
<feature type="transmembrane region" description="Helical" evidence="7">
    <location>
        <begin position="423"/>
        <end position="441"/>
    </location>
</feature>
<keyword evidence="3" id="KW-1003">Cell membrane</keyword>
<gene>
    <name evidence="8" type="ORF">FRC54_10060</name>
</gene>
<accession>A0A6N7J382</accession>
<dbReference type="GO" id="GO:0005886">
    <property type="term" value="C:plasma membrane"/>
    <property type="evidence" value="ECO:0007669"/>
    <property type="project" value="UniProtKB-SubCell"/>
</dbReference>
<dbReference type="InterPro" id="IPR048279">
    <property type="entry name" value="MdtK-like"/>
</dbReference>
<evidence type="ECO:0000256" key="7">
    <source>
        <dbReference type="SAM" id="Phobius"/>
    </source>
</evidence>
<dbReference type="InterPro" id="IPR002528">
    <property type="entry name" value="MATE_fam"/>
</dbReference>
<keyword evidence="2" id="KW-0813">Transport</keyword>
<feature type="transmembrane region" description="Helical" evidence="7">
    <location>
        <begin position="131"/>
        <end position="151"/>
    </location>
</feature>
<dbReference type="PANTHER" id="PTHR43549">
    <property type="entry name" value="MULTIDRUG RESISTANCE PROTEIN YPNP-RELATED"/>
    <property type="match status" value="1"/>
</dbReference>
<keyword evidence="9" id="KW-1185">Reference proteome</keyword>
<feature type="transmembrane region" description="Helical" evidence="7">
    <location>
        <begin position="317"/>
        <end position="337"/>
    </location>
</feature>
<feature type="transmembrane region" description="Helical" evidence="7">
    <location>
        <begin position="57"/>
        <end position="76"/>
    </location>
</feature>
<feature type="transmembrane region" description="Helical" evidence="7">
    <location>
        <begin position="96"/>
        <end position="119"/>
    </location>
</feature>
<dbReference type="GO" id="GO:0042910">
    <property type="term" value="F:xenobiotic transmembrane transporter activity"/>
    <property type="evidence" value="ECO:0007669"/>
    <property type="project" value="InterPro"/>
</dbReference>
<dbReference type="Pfam" id="PF01554">
    <property type="entry name" value="MatE"/>
    <property type="match status" value="2"/>
</dbReference>
<dbReference type="Proteomes" id="UP000460257">
    <property type="component" value="Unassembled WGS sequence"/>
</dbReference>
<evidence type="ECO:0000256" key="6">
    <source>
        <dbReference type="ARBA" id="ARBA00023136"/>
    </source>
</evidence>